<dbReference type="AlphaFoldDB" id="A0A107ZX31"/>
<dbReference type="KEGG" id="bstg:WT74_26340"/>
<evidence type="ECO:0000313" key="2">
    <source>
        <dbReference type="EMBL" id="KWA59162.1"/>
    </source>
</evidence>
<feature type="compositionally biased region" description="Basic residues" evidence="1">
    <location>
        <begin position="118"/>
        <end position="131"/>
    </location>
</feature>
<evidence type="ECO:0000256" key="1">
    <source>
        <dbReference type="SAM" id="MobiDB-lite"/>
    </source>
</evidence>
<accession>A0A107ZX31</accession>
<gene>
    <name evidence="2" type="ORF">WT44_23925</name>
</gene>
<feature type="compositionally biased region" description="Basic residues" evidence="1">
    <location>
        <begin position="89"/>
        <end position="102"/>
    </location>
</feature>
<evidence type="ECO:0000313" key="3">
    <source>
        <dbReference type="Proteomes" id="UP000068603"/>
    </source>
</evidence>
<proteinExistence type="predicted"/>
<feature type="region of interest" description="Disordered" evidence="1">
    <location>
        <begin position="1"/>
        <end position="27"/>
    </location>
</feature>
<comment type="caution">
    <text evidence="2">The sequence shown here is derived from an EMBL/GenBank/DDBJ whole genome shotgun (WGS) entry which is preliminary data.</text>
</comment>
<organism evidence="2">
    <name type="scientific">Burkholderia stagnalis</name>
    <dbReference type="NCBI Taxonomy" id="1503054"/>
    <lineage>
        <taxon>Bacteria</taxon>
        <taxon>Pseudomonadati</taxon>
        <taxon>Pseudomonadota</taxon>
        <taxon>Betaproteobacteria</taxon>
        <taxon>Burkholderiales</taxon>
        <taxon>Burkholderiaceae</taxon>
        <taxon>Burkholderia</taxon>
        <taxon>Burkholderia cepacia complex</taxon>
    </lineage>
</organism>
<feature type="region of interest" description="Disordered" evidence="1">
    <location>
        <begin position="77"/>
        <end position="102"/>
    </location>
</feature>
<sequence length="137" mass="14731">MSSGTFSNGNGQRRTNAEPKPASDAASRDDLEALLALARQAGLLVTLDGQIGREKYQSIAGSVAALQRFAAALRQQATREAAAPPAPRHATRRSRARVHHGRRFSPCRACPLEAVRHHAHARHGGRQRRSARPGCAS</sequence>
<protein>
    <submittedName>
        <fullName evidence="2">Uncharacterized protein</fullName>
    </submittedName>
</protein>
<feature type="region of interest" description="Disordered" evidence="1">
    <location>
        <begin position="118"/>
        <end position="137"/>
    </location>
</feature>
<dbReference type="EMBL" id="LPHB01000056">
    <property type="protein sequence ID" value="KWA59162.1"/>
    <property type="molecule type" value="Genomic_DNA"/>
</dbReference>
<name>A0A107ZX31_9BURK</name>
<feature type="compositionally biased region" description="Polar residues" evidence="1">
    <location>
        <begin position="1"/>
        <end position="14"/>
    </location>
</feature>
<dbReference type="Proteomes" id="UP000068603">
    <property type="component" value="Unassembled WGS sequence"/>
</dbReference>
<reference evidence="2 3" key="1">
    <citation type="submission" date="2015-11" db="EMBL/GenBank/DDBJ databases">
        <title>Expanding the genomic diversity of Burkholderia species for the development of highly accurate diagnostics.</title>
        <authorList>
            <person name="Sahl J."/>
            <person name="Keim P."/>
            <person name="Wagner D."/>
        </authorList>
    </citation>
    <scope>NUCLEOTIDE SEQUENCE [LARGE SCALE GENOMIC DNA]</scope>
    <source>
        <strain evidence="2 3">MSMB1960WGS</strain>
    </source>
</reference>